<proteinExistence type="predicted"/>
<evidence type="ECO:0000313" key="2">
    <source>
        <dbReference type="Proteomes" id="UP000054223"/>
    </source>
</evidence>
<name>A0A9X0L4F0_SOLP1</name>
<sequence length="90" mass="9993">MASPISVRIDYGPGYLTVVLGCLATGEERWQRRFPAVLWEMLPPEDTADLLADAFFLEHPELADNALFRASFAANLQMALEHDSAQVNNS</sequence>
<dbReference type="Proteomes" id="UP000054223">
    <property type="component" value="Unassembled WGS sequence"/>
</dbReference>
<reference evidence="1 2" key="1">
    <citation type="submission" date="2015-11" db="EMBL/GenBank/DDBJ databases">
        <title>Solirubrum puertoriconensis gen. nov. an environmental bacteria isolated in Puerto Rico.</title>
        <authorList>
            <person name="Cuebas-Irizarry M.F."/>
            <person name="Montalvo-Rodriguez R."/>
        </authorList>
    </citation>
    <scope>NUCLEOTIDE SEQUENCE [LARGE SCALE GENOMIC DNA]</scope>
    <source>
        <strain evidence="1 2">MC1A</strain>
    </source>
</reference>
<gene>
    <name evidence="1" type="ORF">ASU33_13370</name>
</gene>
<evidence type="ECO:0000313" key="1">
    <source>
        <dbReference type="EMBL" id="KUG07342.1"/>
    </source>
</evidence>
<dbReference type="RefSeq" id="WP_059070967.1">
    <property type="nucleotide sequence ID" value="NZ_LNAL01000007.1"/>
</dbReference>
<keyword evidence="2" id="KW-1185">Reference proteome</keyword>
<dbReference type="AlphaFoldDB" id="A0A9X0L4F0"/>
<protein>
    <submittedName>
        <fullName evidence="1">Uncharacterized protein</fullName>
    </submittedName>
</protein>
<organism evidence="1 2">
    <name type="scientific">Solirubrum puertoriconensis</name>
    <dbReference type="NCBI Taxonomy" id="1751427"/>
    <lineage>
        <taxon>Bacteria</taxon>
        <taxon>Pseudomonadati</taxon>
        <taxon>Bacteroidota</taxon>
        <taxon>Cytophagia</taxon>
        <taxon>Cytophagales</taxon>
    </lineage>
</organism>
<dbReference type="EMBL" id="LNAL01000007">
    <property type="protein sequence ID" value="KUG07342.1"/>
    <property type="molecule type" value="Genomic_DNA"/>
</dbReference>
<accession>A0A9X0L4F0</accession>
<dbReference type="OrthoDB" id="9790252at2"/>
<comment type="caution">
    <text evidence="1">The sequence shown here is derived from an EMBL/GenBank/DDBJ whole genome shotgun (WGS) entry which is preliminary data.</text>
</comment>